<dbReference type="PANTHER" id="PTHR34227">
    <property type="entry name" value="CHAPERONE PROTEIN YCDY"/>
    <property type="match status" value="1"/>
</dbReference>
<dbReference type="PANTHER" id="PTHR34227:SF1">
    <property type="entry name" value="DIMETHYL SULFOXIDE REDUCTASE CHAPERONE-RELATED"/>
    <property type="match status" value="1"/>
</dbReference>
<dbReference type="InterPro" id="IPR050289">
    <property type="entry name" value="TorD/DmsD_chaperones"/>
</dbReference>
<protein>
    <submittedName>
        <fullName evidence="2">Molecular chaperone</fullName>
    </submittedName>
</protein>
<dbReference type="AlphaFoldDB" id="A0A5C8P1X4"/>
<name>A0A5C8P1X4_9BURK</name>
<evidence type="ECO:0000256" key="1">
    <source>
        <dbReference type="ARBA" id="ARBA00023186"/>
    </source>
</evidence>
<reference evidence="2 3" key="1">
    <citation type="submission" date="2019-06" db="EMBL/GenBank/DDBJ databases">
        <title>Quisquiliibacterium sp. nov., isolated from a maize field.</title>
        <authorList>
            <person name="Lin S.-Y."/>
            <person name="Tsai C.-F."/>
            <person name="Young C.-C."/>
        </authorList>
    </citation>
    <scope>NUCLEOTIDE SEQUENCE [LARGE SCALE GENOMIC DNA]</scope>
    <source>
        <strain evidence="2 3">CC-CFT501</strain>
    </source>
</reference>
<dbReference type="RefSeq" id="WP_147703666.1">
    <property type="nucleotide sequence ID" value="NZ_VDUY01000002.1"/>
</dbReference>
<dbReference type="Pfam" id="PF02613">
    <property type="entry name" value="Nitrate_red_del"/>
    <property type="match status" value="1"/>
</dbReference>
<sequence length="209" mass="22543">MSEPRALPMAAALADEDQARRDWYLLLGRLFAAPPDAATLAAVAAAAPAGHPGSEAPPFLQAVAGLAEACAQAEPAAVAEEYDAAFIGVGKSEIFLYASWYLSGFLHDRPLVAVRERLAELGLAGRADIGQTEDHFAALCETMAILIGSADPRLSSLETQRDFFSRFLAPCFEPLCDAIEHSGLTDFYKHVARLARVFLSIERQAFDFE</sequence>
<dbReference type="Proteomes" id="UP000321548">
    <property type="component" value="Unassembled WGS sequence"/>
</dbReference>
<dbReference type="OrthoDB" id="8526323at2"/>
<organism evidence="2 3">
    <name type="scientific">Zeimonas arvi</name>
    <dbReference type="NCBI Taxonomy" id="2498847"/>
    <lineage>
        <taxon>Bacteria</taxon>
        <taxon>Pseudomonadati</taxon>
        <taxon>Pseudomonadota</taxon>
        <taxon>Betaproteobacteria</taxon>
        <taxon>Burkholderiales</taxon>
        <taxon>Burkholderiaceae</taxon>
        <taxon>Zeimonas</taxon>
    </lineage>
</organism>
<keyword evidence="1" id="KW-0143">Chaperone</keyword>
<accession>A0A5C8P1X4</accession>
<evidence type="ECO:0000313" key="2">
    <source>
        <dbReference type="EMBL" id="TXL67362.1"/>
    </source>
</evidence>
<dbReference type="Gene3D" id="1.10.3480.10">
    <property type="entry name" value="TorD-like"/>
    <property type="match status" value="1"/>
</dbReference>
<keyword evidence="3" id="KW-1185">Reference proteome</keyword>
<dbReference type="SUPFAM" id="SSF89155">
    <property type="entry name" value="TorD-like"/>
    <property type="match status" value="1"/>
</dbReference>
<dbReference type="InterPro" id="IPR036411">
    <property type="entry name" value="TorD-like_sf"/>
</dbReference>
<gene>
    <name evidence="2" type="ORF">FHP08_07115</name>
</gene>
<proteinExistence type="predicted"/>
<comment type="caution">
    <text evidence="2">The sequence shown here is derived from an EMBL/GenBank/DDBJ whole genome shotgun (WGS) entry which is preliminary data.</text>
</comment>
<dbReference type="InterPro" id="IPR020945">
    <property type="entry name" value="DMSO/NO3_reduct_chaperone"/>
</dbReference>
<evidence type="ECO:0000313" key="3">
    <source>
        <dbReference type="Proteomes" id="UP000321548"/>
    </source>
</evidence>
<dbReference type="EMBL" id="VDUY01000002">
    <property type="protein sequence ID" value="TXL67362.1"/>
    <property type="molecule type" value="Genomic_DNA"/>
</dbReference>